<gene>
    <name evidence="2" type="ORF">SAMN04487818_12219</name>
</gene>
<dbReference type="SUPFAM" id="SSF53474">
    <property type="entry name" value="alpha/beta-Hydrolases"/>
    <property type="match status" value="1"/>
</dbReference>
<dbReference type="PANTHER" id="PTHR43798">
    <property type="entry name" value="MONOACYLGLYCEROL LIPASE"/>
    <property type="match status" value="1"/>
</dbReference>
<dbReference type="Pfam" id="PF00561">
    <property type="entry name" value="Abhydrolase_1"/>
    <property type="match status" value="1"/>
</dbReference>
<evidence type="ECO:0000313" key="2">
    <source>
        <dbReference type="EMBL" id="SES48783.1"/>
    </source>
</evidence>
<dbReference type="InterPro" id="IPR029058">
    <property type="entry name" value="AB_hydrolase_fold"/>
</dbReference>
<proteinExistence type="predicted"/>
<dbReference type="GO" id="GO:0047372">
    <property type="term" value="F:monoacylglycerol lipase activity"/>
    <property type="evidence" value="ECO:0007669"/>
    <property type="project" value="TreeGrafter"/>
</dbReference>
<dbReference type="PANTHER" id="PTHR43798:SF5">
    <property type="entry name" value="MONOACYLGLYCEROL LIPASE ABHD6"/>
    <property type="match status" value="1"/>
</dbReference>
<dbReference type="PRINTS" id="PR00111">
    <property type="entry name" value="ABHYDROLASE"/>
</dbReference>
<protein>
    <submittedName>
        <fullName evidence="2">Lysophospholipase, alpha-beta hydrolase superfamily</fullName>
    </submittedName>
</protein>
<keyword evidence="3" id="KW-1185">Reference proteome</keyword>
<feature type="domain" description="AB hydrolase-1" evidence="1">
    <location>
        <begin position="30"/>
        <end position="134"/>
    </location>
</feature>
<evidence type="ECO:0000313" key="3">
    <source>
        <dbReference type="Proteomes" id="UP000199051"/>
    </source>
</evidence>
<dbReference type="AlphaFoldDB" id="A0A1H9XSX6"/>
<organism evidence="2 3">
    <name type="scientific">Actinokineospora terrae</name>
    <dbReference type="NCBI Taxonomy" id="155974"/>
    <lineage>
        <taxon>Bacteria</taxon>
        <taxon>Bacillati</taxon>
        <taxon>Actinomycetota</taxon>
        <taxon>Actinomycetes</taxon>
        <taxon>Pseudonocardiales</taxon>
        <taxon>Pseudonocardiaceae</taxon>
        <taxon>Actinokineospora</taxon>
    </lineage>
</organism>
<dbReference type="RefSeq" id="WP_092787027.1">
    <property type="nucleotide sequence ID" value="NZ_FOGI01000022.1"/>
</dbReference>
<dbReference type="EMBL" id="FOGI01000022">
    <property type="protein sequence ID" value="SES48783.1"/>
    <property type="molecule type" value="Genomic_DNA"/>
</dbReference>
<dbReference type="GO" id="GO:0046464">
    <property type="term" value="P:acylglycerol catabolic process"/>
    <property type="evidence" value="ECO:0007669"/>
    <property type="project" value="TreeGrafter"/>
</dbReference>
<name>A0A1H9XSX6_9PSEU</name>
<dbReference type="Proteomes" id="UP000199051">
    <property type="component" value="Unassembled WGS sequence"/>
</dbReference>
<accession>A0A1H9XSX6</accession>
<keyword evidence="2" id="KW-0378">Hydrolase</keyword>
<dbReference type="InterPro" id="IPR000073">
    <property type="entry name" value="AB_hydrolase_1"/>
</dbReference>
<dbReference type="Gene3D" id="3.40.50.1820">
    <property type="entry name" value="alpha/beta hydrolase"/>
    <property type="match status" value="1"/>
</dbReference>
<dbReference type="GO" id="GO:0016020">
    <property type="term" value="C:membrane"/>
    <property type="evidence" value="ECO:0007669"/>
    <property type="project" value="TreeGrafter"/>
</dbReference>
<evidence type="ECO:0000259" key="1">
    <source>
        <dbReference type="Pfam" id="PF00561"/>
    </source>
</evidence>
<reference evidence="3" key="1">
    <citation type="submission" date="2016-10" db="EMBL/GenBank/DDBJ databases">
        <authorList>
            <person name="Varghese N."/>
            <person name="Submissions S."/>
        </authorList>
    </citation>
    <scope>NUCLEOTIDE SEQUENCE [LARGE SCALE GENOMIC DNA]</scope>
    <source>
        <strain evidence="3">DSM 44260</strain>
    </source>
</reference>
<sequence length="266" mass="28459">MPELKVNGLRTNYQLLPGAVGPDPWRANETVVFIHGMGTDSLASFYLTLAPPVAAAGIDVISYDLRGHGRSERPVSGYALADFVADLDELLCALTVTHPVHLVGNSFGGTIAYAYAAAHPHRVRSVVAIESEPPTEVWAAKMAGILAATTRMLGVEENYEWIEATFGAHHRRLARLAAARFTATTMADEVATGPMMTAREVAAITCPVLSILGRHGYQADDLGAVTASLPGGEAFVFDDQGHSVLVERHRAVRGLLVEWVRRHGGG</sequence>
<dbReference type="STRING" id="155974.SAMN04487818_12219"/>
<dbReference type="InterPro" id="IPR050266">
    <property type="entry name" value="AB_hydrolase_sf"/>
</dbReference>